<feature type="domain" description="Galactosyltransferase C-terminal" evidence="2">
    <location>
        <begin position="126"/>
        <end position="160"/>
    </location>
</feature>
<reference evidence="4" key="1">
    <citation type="journal article" date="2019" name="Int. J. Syst. Evol. Microbiol.">
        <title>The Global Catalogue of Microorganisms (GCM) 10K type strain sequencing project: providing services to taxonomists for standard genome sequencing and annotation.</title>
        <authorList>
            <consortium name="The Broad Institute Genomics Platform"/>
            <consortium name="The Broad Institute Genome Sequencing Center for Infectious Disease"/>
            <person name="Wu L."/>
            <person name="Ma J."/>
        </authorList>
    </citation>
    <scope>NUCLEOTIDE SEQUENCE [LARGE SCALE GENOMIC DNA]</scope>
    <source>
        <strain evidence="4">JCM 11117</strain>
    </source>
</reference>
<evidence type="ECO:0000313" key="3">
    <source>
        <dbReference type="EMBL" id="GAA0897740.1"/>
    </source>
</evidence>
<dbReference type="InterPro" id="IPR027791">
    <property type="entry name" value="Galactosyl_T_C"/>
</dbReference>
<dbReference type="RefSeq" id="WP_343944920.1">
    <property type="nucleotide sequence ID" value="NZ_BAAAHP010000187.1"/>
</dbReference>
<dbReference type="PRINTS" id="PR02050">
    <property type="entry name" value="B14GALTRFASE"/>
</dbReference>
<organism evidence="3 4">
    <name type="scientific">Pseudonocardia zijingensis</name>
    <dbReference type="NCBI Taxonomy" id="153376"/>
    <lineage>
        <taxon>Bacteria</taxon>
        <taxon>Bacillati</taxon>
        <taxon>Actinomycetota</taxon>
        <taxon>Actinomycetes</taxon>
        <taxon>Pseudonocardiales</taxon>
        <taxon>Pseudonocardiaceae</taxon>
        <taxon>Pseudonocardia</taxon>
    </lineage>
</organism>
<dbReference type="InterPro" id="IPR029044">
    <property type="entry name" value="Nucleotide-diphossugar_trans"/>
</dbReference>
<dbReference type="Proteomes" id="UP001499967">
    <property type="component" value="Unassembled WGS sequence"/>
</dbReference>
<proteinExistence type="predicted"/>
<evidence type="ECO:0000256" key="1">
    <source>
        <dbReference type="ARBA" id="ARBA00022679"/>
    </source>
</evidence>
<protein>
    <recommendedName>
        <fullName evidence="2">Galactosyltransferase C-terminal domain-containing protein</fullName>
    </recommendedName>
</protein>
<accession>A0ABP3YMT4</accession>
<name>A0ABP3YMT4_9PSEU</name>
<dbReference type="InterPro" id="IPR003859">
    <property type="entry name" value="Galactosyl_T"/>
</dbReference>
<gene>
    <name evidence="3" type="ORF">GCM10009559_58880</name>
</gene>
<dbReference type="Pfam" id="PF02709">
    <property type="entry name" value="Glyco_transf_7C"/>
    <property type="match status" value="1"/>
</dbReference>
<evidence type="ECO:0000259" key="2">
    <source>
        <dbReference type="Pfam" id="PF02709"/>
    </source>
</evidence>
<dbReference type="Gene3D" id="3.90.550.10">
    <property type="entry name" value="Spore Coat Polysaccharide Biosynthesis Protein SpsA, Chain A"/>
    <property type="match status" value="1"/>
</dbReference>
<keyword evidence="4" id="KW-1185">Reference proteome</keyword>
<evidence type="ECO:0000313" key="4">
    <source>
        <dbReference type="Proteomes" id="UP001499967"/>
    </source>
</evidence>
<dbReference type="SUPFAM" id="SSF53448">
    <property type="entry name" value="Nucleotide-diphospho-sugar transferases"/>
    <property type="match status" value="1"/>
</dbReference>
<dbReference type="EMBL" id="BAAAHP010000187">
    <property type="protein sequence ID" value="GAA0897740.1"/>
    <property type="molecule type" value="Genomic_DNA"/>
</dbReference>
<comment type="caution">
    <text evidence="3">The sequence shown here is derived from an EMBL/GenBank/DDBJ whole genome shotgun (WGS) entry which is preliminary data.</text>
</comment>
<sequence length="221" mass="24505">MRVTVVVPFRGGQVDRDVAFDYTHAHLQRILPAARLVVADTDHQPFNRSAARNAGLREAGEGIVVVCDADSLPEREPVEAAIEAAADGLLHLPYTIFSGLTREQTLRVLLQDLPPDDVGRPDLVTTNSVGGVLVIDHDAYWEAGGQDEGFHGWGGEDVAFRHACDALLGPTVRHDGTLFGLWHPSEMDRRSGQYRTNIARQNRYRGLRRNPRGMRQLIAER</sequence>
<keyword evidence="1" id="KW-0808">Transferase</keyword>